<evidence type="ECO:0000256" key="2">
    <source>
        <dbReference type="ARBA" id="ARBA00023004"/>
    </source>
</evidence>
<dbReference type="InterPro" id="IPR019554">
    <property type="entry name" value="Soluble_ligand-bd"/>
</dbReference>
<dbReference type="GO" id="GO:0009055">
    <property type="term" value="F:electron transfer activity"/>
    <property type="evidence" value="ECO:0007669"/>
    <property type="project" value="InterPro"/>
</dbReference>
<proteinExistence type="predicted"/>
<dbReference type="SUPFAM" id="SSF46548">
    <property type="entry name" value="alpha-helical ferredoxin"/>
    <property type="match status" value="1"/>
</dbReference>
<dbReference type="Proteomes" id="UP000294682">
    <property type="component" value="Unassembled WGS sequence"/>
</dbReference>
<dbReference type="InterPro" id="IPR017900">
    <property type="entry name" value="4Fe4S_Fe_S_CS"/>
</dbReference>
<dbReference type="GO" id="GO:0046872">
    <property type="term" value="F:metal ion binding"/>
    <property type="evidence" value="ECO:0007669"/>
    <property type="project" value="UniProtKB-KW"/>
</dbReference>
<dbReference type="Pfam" id="PF12838">
    <property type="entry name" value="Fer4_7"/>
    <property type="match status" value="1"/>
</dbReference>
<feature type="compositionally biased region" description="Acidic residues" evidence="4">
    <location>
        <begin position="358"/>
        <end position="368"/>
    </location>
</feature>
<evidence type="ECO:0000313" key="7">
    <source>
        <dbReference type="Proteomes" id="UP000294682"/>
    </source>
</evidence>
<organism evidence="6 7">
    <name type="scientific">Harryflintia acetispora</name>
    <dbReference type="NCBI Taxonomy" id="1849041"/>
    <lineage>
        <taxon>Bacteria</taxon>
        <taxon>Bacillati</taxon>
        <taxon>Bacillota</taxon>
        <taxon>Clostridia</taxon>
        <taxon>Eubacteriales</taxon>
        <taxon>Oscillospiraceae</taxon>
        <taxon>Harryflintia</taxon>
    </lineage>
</organism>
<evidence type="ECO:0000259" key="5">
    <source>
        <dbReference type="PROSITE" id="PS51379"/>
    </source>
</evidence>
<dbReference type="InterPro" id="IPR017896">
    <property type="entry name" value="4Fe4S_Fe-S-bd"/>
</dbReference>
<dbReference type="InterPro" id="IPR010208">
    <property type="entry name" value="Ion_transpt_RnfC/RsxC"/>
</dbReference>
<dbReference type="PANTHER" id="PTHR43034">
    <property type="entry name" value="ION-TRANSLOCATING OXIDOREDUCTASE COMPLEX SUBUNIT C"/>
    <property type="match status" value="1"/>
</dbReference>
<dbReference type="AlphaFoldDB" id="A0A9X8UIK7"/>
<feature type="domain" description="4Fe-4S ferredoxin-type" evidence="5">
    <location>
        <begin position="306"/>
        <end position="334"/>
    </location>
</feature>
<keyword evidence="2" id="KW-0408">Iron</keyword>
<dbReference type="SUPFAM" id="SSF142019">
    <property type="entry name" value="Nqo1 FMN-binding domain-like"/>
    <property type="match status" value="1"/>
</dbReference>
<keyword evidence="7" id="KW-1185">Reference proteome</keyword>
<reference evidence="6 7" key="1">
    <citation type="submission" date="2019-03" db="EMBL/GenBank/DDBJ databases">
        <title>Genomic Encyclopedia of Type Strains, Phase IV (KMG-IV): sequencing the most valuable type-strain genomes for metagenomic binning, comparative biology and taxonomic classification.</title>
        <authorList>
            <person name="Goeker M."/>
        </authorList>
    </citation>
    <scope>NUCLEOTIDE SEQUENCE [LARGE SCALE GENOMIC DNA]</scope>
    <source>
        <strain evidence="6 7">DSM 100433</strain>
    </source>
</reference>
<evidence type="ECO:0000256" key="4">
    <source>
        <dbReference type="SAM" id="MobiDB-lite"/>
    </source>
</evidence>
<keyword evidence="3" id="KW-0411">Iron-sulfur</keyword>
<dbReference type="PANTHER" id="PTHR43034:SF2">
    <property type="entry name" value="ION-TRANSLOCATING OXIDOREDUCTASE COMPLEX SUBUNIT C"/>
    <property type="match status" value="1"/>
</dbReference>
<dbReference type="PROSITE" id="PS00198">
    <property type="entry name" value="4FE4S_FER_1"/>
    <property type="match status" value="1"/>
</dbReference>
<sequence>MAFHFLSKGLVLEQHKEPALSRDLRELIVPGSARPLPLPKAEDPAALSPEEIIAFADAAGIIDERDSLPLGEKLRAARRDGGTAMVVADAIDDEPYVSSQLGPLFKLSSQAVGGLLFAAKAAGAQEIMIGVYKNVYDLRLRIPNTLYGVKIKRITGKYPAEARSSFPEGGEGVLLVGVCALIHLYRAIHNHTAQTTSFLTVAGNCVANPANLEATNGLSVWQALERCGLLEEPARVVIGGPMTGMSILDPAHTPISATTRAVLAFLDNPRERHYSCIGCGKCASVCPQELSPLFLYKSSKQKLVGMLRFYDVERCIGCGTCSYVCPAKLELSAEILSAKRLVEGLDKAQPQTQPQEGTQEDQNDTQSV</sequence>
<dbReference type="PROSITE" id="PS51379">
    <property type="entry name" value="4FE4S_FER_2"/>
    <property type="match status" value="2"/>
</dbReference>
<name>A0A9X8UIK7_9FIRM</name>
<protein>
    <submittedName>
        <fullName evidence="6">SLBB domain-containing protein</fullName>
    </submittedName>
</protein>
<comment type="caution">
    <text evidence="6">The sequence shown here is derived from an EMBL/GenBank/DDBJ whole genome shotgun (WGS) entry which is preliminary data.</text>
</comment>
<dbReference type="Pfam" id="PF10531">
    <property type="entry name" value="SLBB"/>
    <property type="match status" value="1"/>
</dbReference>
<dbReference type="SUPFAM" id="SSF142984">
    <property type="entry name" value="Nqo1 middle domain-like"/>
    <property type="match status" value="1"/>
</dbReference>
<keyword evidence="1" id="KW-0479">Metal-binding</keyword>
<dbReference type="Gene3D" id="3.30.70.3270">
    <property type="match status" value="1"/>
</dbReference>
<dbReference type="GO" id="GO:0016020">
    <property type="term" value="C:membrane"/>
    <property type="evidence" value="ECO:0007669"/>
    <property type="project" value="InterPro"/>
</dbReference>
<feature type="region of interest" description="Disordered" evidence="4">
    <location>
        <begin position="346"/>
        <end position="368"/>
    </location>
</feature>
<dbReference type="InterPro" id="IPR037225">
    <property type="entry name" value="Nuo51_FMN-bd_sf"/>
</dbReference>
<feature type="domain" description="4Fe-4S ferredoxin-type" evidence="5">
    <location>
        <begin position="267"/>
        <end position="296"/>
    </location>
</feature>
<dbReference type="EMBL" id="SLUK01000008">
    <property type="protein sequence ID" value="TCL42804.1"/>
    <property type="molecule type" value="Genomic_DNA"/>
</dbReference>
<evidence type="ECO:0000313" key="6">
    <source>
        <dbReference type="EMBL" id="TCL42804.1"/>
    </source>
</evidence>
<accession>A0A9X8UIK7</accession>
<gene>
    <name evidence="6" type="ORF">EDD78_108117</name>
</gene>
<evidence type="ECO:0000256" key="3">
    <source>
        <dbReference type="ARBA" id="ARBA00023014"/>
    </source>
</evidence>
<dbReference type="RefSeq" id="WP_132084831.1">
    <property type="nucleotide sequence ID" value="NZ_SLUK01000008.1"/>
</dbReference>
<evidence type="ECO:0000256" key="1">
    <source>
        <dbReference type="ARBA" id="ARBA00022723"/>
    </source>
</evidence>
<dbReference type="GO" id="GO:0051539">
    <property type="term" value="F:4 iron, 4 sulfur cluster binding"/>
    <property type="evidence" value="ECO:0007669"/>
    <property type="project" value="InterPro"/>
</dbReference>